<comment type="caution">
    <text evidence="1">The sequence shown here is derived from an EMBL/GenBank/DDBJ whole genome shotgun (WGS) entry which is preliminary data.</text>
</comment>
<name>I4EKT1_9BACT</name>
<protein>
    <submittedName>
        <fullName evidence="1">Uncharacterized protein</fullName>
    </submittedName>
</protein>
<dbReference type="Proteomes" id="UP000004221">
    <property type="component" value="Unassembled WGS sequence"/>
</dbReference>
<accession>I4EKT1</accession>
<gene>
    <name evidence="1" type="ORF">NITHO_4790009</name>
</gene>
<dbReference type="EMBL" id="CAGS01000422">
    <property type="protein sequence ID" value="CCF85293.1"/>
    <property type="molecule type" value="Genomic_DNA"/>
</dbReference>
<organism evidence="1 2">
    <name type="scientific">Nitrolancea hollandica Lb</name>
    <dbReference type="NCBI Taxonomy" id="1129897"/>
    <lineage>
        <taxon>Bacteria</taxon>
        <taxon>Pseudomonadati</taxon>
        <taxon>Thermomicrobiota</taxon>
        <taxon>Thermomicrobia</taxon>
        <taxon>Sphaerobacterales</taxon>
        <taxon>Sphaerobacterineae</taxon>
        <taxon>Sphaerobacteraceae</taxon>
        <taxon>Nitrolancea</taxon>
    </lineage>
</organism>
<keyword evidence="2" id="KW-1185">Reference proteome</keyword>
<proteinExistence type="predicted"/>
<sequence length="10" mass="1160">MLTHRYGVPS</sequence>
<evidence type="ECO:0000313" key="1">
    <source>
        <dbReference type="EMBL" id="CCF85293.1"/>
    </source>
</evidence>
<evidence type="ECO:0000313" key="2">
    <source>
        <dbReference type="Proteomes" id="UP000004221"/>
    </source>
</evidence>
<reference evidence="1 2" key="1">
    <citation type="journal article" date="2012" name="ISME J.">
        <title>Nitrification expanded: discovery, physiology and genomics of a nitrite-oxidizing bacterium from the phylum Chloroflexi.</title>
        <authorList>
            <person name="Sorokin D.Y."/>
            <person name="Lucker S."/>
            <person name="Vejmelkova D."/>
            <person name="Kostrikina N.A."/>
            <person name="Kleerebezem R."/>
            <person name="Rijpstra W.I."/>
            <person name="Damste J.S."/>
            <person name="Le Paslier D."/>
            <person name="Muyzer G."/>
            <person name="Wagner M."/>
            <person name="van Loosdrecht M.C."/>
            <person name="Daims H."/>
        </authorList>
    </citation>
    <scope>NUCLEOTIDE SEQUENCE [LARGE SCALE GENOMIC DNA]</scope>
    <source>
        <strain evidence="2">none</strain>
    </source>
</reference>